<reference evidence="2" key="2">
    <citation type="submission" date="2014-03" db="EMBL/GenBank/DDBJ databases">
        <title>The whipworm genome and dual-species transcriptomics of an intimate host-pathogen interaction.</title>
        <authorList>
            <person name="Foth B.J."/>
            <person name="Tsai I.J."/>
            <person name="Reid A.J."/>
            <person name="Bancroft A.J."/>
            <person name="Nichol S."/>
            <person name="Tracey A."/>
            <person name="Holroyd N."/>
            <person name="Cotton J.A."/>
            <person name="Stanley E.J."/>
            <person name="Zarowiecki M."/>
            <person name="Liu J.Z."/>
            <person name="Huckvale T."/>
            <person name="Cooper P.J."/>
            <person name="Grencis R.K."/>
            <person name="Berriman M."/>
        </authorList>
    </citation>
    <scope>NUCLEOTIDE SEQUENCE [LARGE SCALE GENOMIC DNA]</scope>
</reference>
<gene>
    <name evidence="2" type="ORF">TTRE_0000384301</name>
</gene>
<protein>
    <submittedName>
        <fullName evidence="2">Uncharacterized protein</fullName>
    </submittedName>
</protein>
<evidence type="ECO:0000313" key="3">
    <source>
        <dbReference type="Proteomes" id="UP000030665"/>
    </source>
</evidence>
<proteinExistence type="predicted"/>
<name>A0A077ZA25_TRITR</name>
<dbReference type="Proteomes" id="UP000030665">
    <property type="component" value="Unassembled WGS sequence"/>
</dbReference>
<organism evidence="2 3">
    <name type="scientific">Trichuris trichiura</name>
    <name type="common">Whipworm</name>
    <name type="synonym">Trichocephalus trichiurus</name>
    <dbReference type="NCBI Taxonomy" id="36087"/>
    <lineage>
        <taxon>Eukaryota</taxon>
        <taxon>Metazoa</taxon>
        <taxon>Ecdysozoa</taxon>
        <taxon>Nematoda</taxon>
        <taxon>Enoplea</taxon>
        <taxon>Dorylaimia</taxon>
        <taxon>Trichinellida</taxon>
        <taxon>Trichuridae</taxon>
        <taxon>Trichuris</taxon>
    </lineage>
</organism>
<dbReference type="AlphaFoldDB" id="A0A077ZA25"/>
<reference evidence="2" key="1">
    <citation type="submission" date="2014-01" db="EMBL/GenBank/DDBJ databases">
        <authorList>
            <person name="Aslett M."/>
        </authorList>
    </citation>
    <scope>NUCLEOTIDE SEQUENCE</scope>
</reference>
<keyword evidence="3" id="KW-1185">Reference proteome</keyword>
<evidence type="ECO:0000256" key="1">
    <source>
        <dbReference type="SAM" id="MobiDB-lite"/>
    </source>
</evidence>
<evidence type="ECO:0000313" key="2">
    <source>
        <dbReference type="EMBL" id="CDW55570.1"/>
    </source>
</evidence>
<sequence length="997" mass="109749">MKLPVRSGTTEVLESERSRGNGPKLNIGSTITCRPSIRKASQQLLYVVGNDSTKYLATKSCRKCYRTILPRKSEPHLQIVSFSSCENNSSLALVNVDSVFIPVSAAEQPQKQTKFISGEIAEQIPVNNGVVETPNCFTKCVTPRLMIHKNESRFHGANQPPIIHLNTMAVQAASSNNASPIASTVTCSHMQEKQTNEHEFTGLSDCFQKYQELSPCVDSCDMDTVNANYGIYDFENKQYDKPVAMAKKCVSDSNCNSGIFNPSEVSKFSVHVTENNSNGISYNAQNWGTTGTTSVHPIGLSPIVCSAERQHVTAHSLSTTHGSHHISSPVVHHSHDKLLDSSYSCDAPPKSISVLSSIEERAHAGASTSSLQVGHAAKSRPPCRYQALQTDMMDSQLDASAPWAKLNGEDESIISKEKKVENQKAWKGSEQLYAISMNGQKATRNATYSSLAVSGNTDSIAEATARSSDGDIQVSAESQCWNAQGPSQALFQSSLILQLVPSERTSHKTSCHRGSFADQTLVPCFPRKVARTMPLAVDIEPVACSNTQLHPALRTQNIDCLPAVACQNKTTDQWTHEPCELQTNGLPCLPLPHSAARSREATKCNMPNGYVSSCSYNKECSFALEQDKPRLAILKSKIAESENKFGTTGSSQRKSSRCIRKTASLQKMYFLLLKGIFLSPCVDPRLLVDTIVSTLSSENLRSFSKLFEEKMQEVRASAVPLALTSSKRSYGSRFEKQSDGCPNECAPDAQAKNGCPTTETVVPPKASCSSPSASNSTWKEFKQHMSKNKRKMLHKLLKYRIKAKRFFQTDIGTNAFHTLKDDQKEALEQLCCQMAQMVFSSPGSKTCLTESFLDSRKMKRSISKSRKRFQMDQPNDEADEAAILLEPTLPLKLNSSEHNPLAELKDGHGLNHVRLKIRLPFLPPMALTSVTPTDAEETFLYFEESILRGTTSVLWTSNSMISQELQDCKESMLGLAGHTIHYSGTEEQAEEAEFSRT</sequence>
<dbReference type="OrthoDB" id="10407468at2759"/>
<dbReference type="EMBL" id="HG805964">
    <property type="protein sequence ID" value="CDW55570.1"/>
    <property type="molecule type" value="Genomic_DNA"/>
</dbReference>
<accession>A0A077ZA25</accession>
<feature type="region of interest" description="Disordered" evidence="1">
    <location>
        <begin position="1"/>
        <end position="25"/>
    </location>
</feature>